<organism evidence="1 2">
    <name type="scientific">Dryococelus australis</name>
    <dbReference type="NCBI Taxonomy" id="614101"/>
    <lineage>
        <taxon>Eukaryota</taxon>
        <taxon>Metazoa</taxon>
        <taxon>Ecdysozoa</taxon>
        <taxon>Arthropoda</taxon>
        <taxon>Hexapoda</taxon>
        <taxon>Insecta</taxon>
        <taxon>Pterygota</taxon>
        <taxon>Neoptera</taxon>
        <taxon>Polyneoptera</taxon>
        <taxon>Phasmatodea</taxon>
        <taxon>Verophasmatodea</taxon>
        <taxon>Anareolatae</taxon>
        <taxon>Phasmatidae</taxon>
        <taxon>Eurycanthinae</taxon>
        <taxon>Dryococelus</taxon>
    </lineage>
</organism>
<evidence type="ECO:0000313" key="1">
    <source>
        <dbReference type="EMBL" id="KAJ8875481.1"/>
    </source>
</evidence>
<keyword evidence="2" id="KW-1185">Reference proteome</keyword>
<protein>
    <submittedName>
        <fullName evidence="1">Uncharacterized protein</fullName>
    </submittedName>
</protein>
<sequence>MLQFAGLKTSDQMWLYGIHLTVQEAPSPSPPGRLIDFRNVSHMLERSGCKLSEKAERCQSFLEAYASSTDPLLPAEITGLVKTLETHYTTNGERGRSFTDLLSRFSSSSRLANNNLEAPQATEHCASTYKSPNDLGNIGTLSKALGSLKVYIDHRFVQSEKLLLTRVDEKFKELEARQSEKLELILQQLKVLNMPHNGTVI</sequence>
<dbReference type="Proteomes" id="UP001159363">
    <property type="component" value="Chromosome 8"/>
</dbReference>
<proteinExistence type="predicted"/>
<name>A0ABQ9GTZ6_9NEOP</name>
<reference evidence="1 2" key="1">
    <citation type="submission" date="2023-02" db="EMBL/GenBank/DDBJ databases">
        <title>LHISI_Scaffold_Assembly.</title>
        <authorList>
            <person name="Stuart O.P."/>
            <person name="Cleave R."/>
            <person name="Magrath M.J.L."/>
            <person name="Mikheyev A.S."/>
        </authorList>
    </citation>
    <scope>NUCLEOTIDE SEQUENCE [LARGE SCALE GENOMIC DNA]</scope>
    <source>
        <strain evidence="1">Daus_M_001</strain>
        <tissue evidence="1">Leg muscle</tissue>
    </source>
</reference>
<gene>
    <name evidence="1" type="ORF">PR048_023376</name>
</gene>
<comment type="caution">
    <text evidence="1">The sequence shown here is derived from an EMBL/GenBank/DDBJ whole genome shotgun (WGS) entry which is preliminary data.</text>
</comment>
<accession>A0ABQ9GTZ6</accession>
<dbReference type="EMBL" id="JARBHB010000009">
    <property type="protein sequence ID" value="KAJ8875481.1"/>
    <property type="molecule type" value="Genomic_DNA"/>
</dbReference>
<evidence type="ECO:0000313" key="2">
    <source>
        <dbReference type="Proteomes" id="UP001159363"/>
    </source>
</evidence>